<sequence length="465" mass="52709">MNKFIVNRAPGITAAMNKAKFWLTENEQEVLLSPVQIRNYNHLTLSRAAQLGKQNKFCDLSEYPAVLTAAELRKKLLTVSNPDYLRLHNFYHPCYQSSAQLAATELSPTVKELLIEELYLESLAGNSERKFSVCFAVLVSRSNLRAYPTDKSYTRSRDSLEQDMFQLTALSPGTPVAVLYYSKNDNWAFIQSKYYCGWLEKEKLAFSKTKAAALAYLDSKDFLVITGSHLQTEPYPASYHKTGLSFQMGDKIPLLTAEWEPLIKADFPDLSQALSAYQVVLPARDSQGQLYFERGIVAQSNDFNCGYLEYNRANLVKQAFKVLGERYGWGGIFKRRDCSRFLVDIYRSVGIELPRDTGLAQEKIPAAKDIILQGSAAERKQQLTLLAAGDPLYMKGHVMLYLGEHNDHHYVIHAAAGYSELVNDSLTEINVRAVFVMELEQFLKNKEQSYLDAIYLGRQFLLTQS</sequence>
<dbReference type="InterPro" id="IPR000064">
    <property type="entry name" value="NLP_P60_dom"/>
</dbReference>
<dbReference type="OrthoDB" id="9808890at2"/>
<dbReference type="RefSeq" id="WP_089861630.1">
    <property type="nucleotide sequence ID" value="NZ_FOTI01000019.1"/>
</dbReference>
<reference evidence="6 7" key="1">
    <citation type="submission" date="2016-10" db="EMBL/GenBank/DDBJ databases">
        <authorList>
            <person name="de Groot N.N."/>
        </authorList>
    </citation>
    <scope>NUCLEOTIDE SEQUENCE [LARGE SCALE GENOMIC DNA]</scope>
    <source>
        <strain evidence="6 7">ATCC 51327</strain>
    </source>
</reference>
<dbReference type="AlphaFoldDB" id="A0A1I4IVA0"/>
<gene>
    <name evidence="6" type="ORF">SAMN02983006_01522</name>
</gene>
<dbReference type="PROSITE" id="PS51935">
    <property type="entry name" value="NLPC_P60"/>
    <property type="match status" value="1"/>
</dbReference>
<dbReference type="InterPro" id="IPR039439">
    <property type="entry name" value="SH3b1_dom"/>
</dbReference>
<keyword evidence="2" id="KW-0645">Protease</keyword>
<dbReference type="SUPFAM" id="SSF54001">
    <property type="entry name" value="Cysteine proteinases"/>
    <property type="match status" value="1"/>
</dbReference>
<evidence type="ECO:0000256" key="4">
    <source>
        <dbReference type="ARBA" id="ARBA00022807"/>
    </source>
</evidence>
<keyword evidence="7" id="KW-1185">Reference proteome</keyword>
<protein>
    <submittedName>
        <fullName evidence="6">NlpC/P60 family protein</fullName>
    </submittedName>
</protein>
<evidence type="ECO:0000256" key="2">
    <source>
        <dbReference type="ARBA" id="ARBA00022670"/>
    </source>
</evidence>
<accession>A0A1I4IVA0</accession>
<dbReference type="GO" id="GO:0008234">
    <property type="term" value="F:cysteine-type peptidase activity"/>
    <property type="evidence" value="ECO:0007669"/>
    <property type="project" value="UniProtKB-KW"/>
</dbReference>
<dbReference type="Pfam" id="PF00877">
    <property type="entry name" value="NLPC_P60"/>
    <property type="match status" value="1"/>
</dbReference>
<comment type="similarity">
    <text evidence="1">Belongs to the peptidase C40 family.</text>
</comment>
<dbReference type="Proteomes" id="UP000199006">
    <property type="component" value="Unassembled WGS sequence"/>
</dbReference>
<proteinExistence type="inferred from homology"/>
<name>A0A1I4IVA0_9FIRM</name>
<dbReference type="EMBL" id="FOTI01000019">
    <property type="protein sequence ID" value="SFL58234.1"/>
    <property type="molecule type" value="Genomic_DNA"/>
</dbReference>
<organism evidence="6 7">
    <name type="scientific">Halanaerobium salsuginis</name>
    <dbReference type="NCBI Taxonomy" id="29563"/>
    <lineage>
        <taxon>Bacteria</taxon>
        <taxon>Bacillati</taxon>
        <taxon>Bacillota</taxon>
        <taxon>Clostridia</taxon>
        <taxon>Halanaerobiales</taxon>
        <taxon>Halanaerobiaceae</taxon>
        <taxon>Halanaerobium</taxon>
    </lineage>
</organism>
<evidence type="ECO:0000259" key="5">
    <source>
        <dbReference type="PROSITE" id="PS51935"/>
    </source>
</evidence>
<evidence type="ECO:0000256" key="3">
    <source>
        <dbReference type="ARBA" id="ARBA00022801"/>
    </source>
</evidence>
<evidence type="ECO:0000313" key="6">
    <source>
        <dbReference type="EMBL" id="SFL58234.1"/>
    </source>
</evidence>
<evidence type="ECO:0000256" key="1">
    <source>
        <dbReference type="ARBA" id="ARBA00007074"/>
    </source>
</evidence>
<dbReference type="STRING" id="29563.SAMN02983006_01522"/>
<dbReference type="Gene3D" id="3.90.1720.10">
    <property type="entry name" value="endopeptidase domain like (from Nostoc punctiforme)"/>
    <property type="match status" value="1"/>
</dbReference>
<dbReference type="Pfam" id="PF12913">
    <property type="entry name" value="SH3_6"/>
    <property type="match status" value="1"/>
</dbReference>
<keyword evidence="4" id="KW-0788">Thiol protease</keyword>
<dbReference type="InterPro" id="IPR038765">
    <property type="entry name" value="Papain-like_cys_pep_sf"/>
</dbReference>
<dbReference type="GO" id="GO:0006508">
    <property type="term" value="P:proteolysis"/>
    <property type="evidence" value="ECO:0007669"/>
    <property type="project" value="UniProtKB-KW"/>
</dbReference>
<keyword evidence="3" id="KW-0378">Hydrolase</keyword>
<evidence type="ECO:0000313" key="7">
    <source>
        <dbReference type="Proteomes" id="UP000199006"/>
    </source>
</evidence>
<feature type="domain" description="NlpC/P60" evidence="5">
    <location>
        <begin position="309"/>
        <end position="443"/>
    </location>
</feature>